<feature type="compositionally biased region" description="Basic and acidic residues" evidence="1">
    <location>
        <begin position="9"/>
        <end position="21"/>
    </location>
</feature>
<evidence type="ECO:0000313" key="2">
    <source>
        <dbReference type="EMBL" id="GFN95107.1"/>
    </source>
</evidence>
<accession>A0AAV3ZKT0</accession>
<dbReference type="Proteomes" id="UP000735302">
    <property type="component" value="Unassembled WGS sequence"/>
</dbReference>
<dbReference type="EMBL" id="BLXT01002484">
    <property type="protein sequence ID" value="GFN95107.1"/>
    <property type="molecule type" value="Genomic_DNA"/>
</dbReference>
<evidence type="ECO:0000256" key="1">
    <source>
        <dbReference type="SAM" id="MobiDB-lite"/>
    </source>
</evidence>
<protein>
    <submittedName>
        <fullName evidence="2">Uncharacterized protein</fullName>
    </submittedName>
</protein>
<sequence>MEVEVNEENEGREGVERFAPETQRCHLQEEDLRLLSLHQARPSVAVSNPQQKISCRSKDRYGGIRSTMLSEPGLASARILISAVGLRTLS</sequence>
<organism evidence="2 3">
    <name type="scientific">Plakobranchus ocellatus</name>
    <dbReference type="NCBI Taxonomy" id="259542"/>
    <lineage>
        <taxon>Eukaryota</taxon>
        <taxon>Metazoa</taxon>
        <taxon>Spiralia</taxon>
        <taxon>Lophotrochozoa</taxon>
        <taxon>Mollusca</taxon>
        <taxon>Gastropoda</taxon>
        <taxon>Heterobranchia</taxon>
        <taxon>Euthyneura</taxon>
        <taxon>Panpulmonata</taxon>
        <taxon>Sacoglossa</taxon>
        <taxon>Placobranchoidea</taxon>
        <taxon>Plakobranchidae</taxon>
        <taxon>Plakobranchus</taxon>
    </lineage>
</organism>
<feature type="region of interest" description="Disordered" evidence="1">
    <location>
        <begin position="1"/>
        <end position="21"/>
    </location>
</feature>
<dbReference type="AlphaFoldDB" id="A0AAV3ZKT0"/>
<name>A0AAV3ZKT0_9GAST</name>
<comment type="caution">
    <text evidence="2">The sequence shown here is derived from an EMBL/GenBank/DDBJ whole genome shotgun (WGS) entry which is preliminary data.</text>
</comment>
<gene>
    <name evidence="2" type="ORF">PoB_002161300</name>
</gene>
<keyword evidence="3" id="KW-1185">Reference proteome</keyword>
<proteinExistence type="predicted"/>
<reference evidence="2 3" key="1">
    <citation type="journal article" date="2021" name="Elife">
        <title>Chloroplast acquisition without the gene transfer in kleptoplastic sea slugs, Plakobranchus ocellatus.</title>
        <authorList>
            <person name="Maeda T."/>
            <person name="Takahashi S."/>
            <person name="Yoshida T."/>
            <person name="Shimamura S."/>
            <person name="Takaki Y."/>
            <person name="Nagai Y."/>
            <person name="Toyoda A."/>
            <person name="Suzuki Y."/>
            <person name="Arimoto A."/>
            <person name="Ishii H."/>
            <person name="Satoh N."/>
            <person name="Nishiyama T."/>
            <person name="Hasebe M."/>
            <person name="Maruyama T."/>
            <person name="Minagawa J."/>
            <person name="Obokata J."/>
            <person name="Shigenobu S."/>
        </authorList>
    </citation>
    <scope>NUCLEOTIDE SEQUENCE [LARGE SCALE GENOMIC DNA]</scope>
</reference>
<evidence type="ECO:0000313" key="3">
    <source>
        <dbReference type="Proteomes" id="UP000735302"/>
    </source>
</evidence>